<sequence>MGGKGGGTVGTVSFPLYIENTHREWMGMPKLADDATGTPQTADQSIVDVMNSLFTTGANAIATIVAIAKADIANDEGFTLLDSDGISYVYKFDTGAGVTGEDYTVDISGDTTANDVQNTIVIAINASLKFTAETASTASLRIFQLRGGANGNQPCSDTVTDSDFEVTNFLFGTGQQSPYGAASVYDPAAPLANMQNKIDAYEALVSDIDKISDWESLTDSAVSKSASTFQATDISSAVTSILNTALTDAASSIASIRNNLTDDIDSLLDSAVAKATDMMASTPITDMVKQFQKRTEATHLRIVSRFSGGMADINAVQGSAYLMGIALLENEHAQRVEEFVSNLTFQLYNQLIDTYFQQHARYVSEELGTFVGKFNHHLRSHVVMDSQKEVNRANYINAGTGEMARLLLSKVDGAKLVASLQETASKDKIIASSEEIKQGVMYDVEDWLWDLKIYQYGANILSGASTGGQVLPEAPSQLSSTISGVLGGAAAGATTGNPYLTAAGAVIGGVGGFLEGD</sequence>
<evidence type="ECO:0000313" key="1">
    <source>
        <dbReference type="EMBL" id="KKN53448.1"/>
    </source>
</evidence>
<gene>
    <name evidence="1" type="ORF">LCGC14_0602320</name>
</gene>
<accession>A0A0F9UIQ1</accession>
<comment type="caution">
    <text evidence="1">The sequence shown here is derived from an EMBL/GenBank/DDBJ whole genome shotgun (WGS) entry which is preliminary data.</text>
</comment>
<dbReference type="EMBL" id="LAZR01000971">
    <property type="protein sequence ID" value="KKN53448.1"/>
    <property type="molecule type" value="Genomic_DNA"/>
</dbReference>
<reference evidence="1" key="1">
    <citation type="journal article" date="2015" name="Nature">
        <title>Complex archaea that bridge the gap between prokaryotes and eukaryotes.</title>
        <authorList>
            <person name="Spang A."/>
            <person name="Saw J.H."/>
            <person name="Jorgensen S.L."/>
            <person name="Zaremba-Niedzwiedzka K."/>
            <person name="Martijn J."/>
            <person name="Lind A.E."/>
            <person name="van Eijk R."/>
            <person name="Schleper C."/>
            <person name="Guy L."/>
            <person name="Ettema T.J."/>
        </authorList>
    </citation>
    <scope>NUCLEOTIDE SEQUENCE</scope>
</reference>
<organism evidence="1">
    <name type="scientific">marine sediment metagenome</name>
    <dbReference type="NCBI Taxonomy" id="412755"/>
    <lineage>
        <taxon>unclassified sequences</taxon>
        <taxon>metagenomes</taxon>
        <taxon>ecological metagenomes</taxon>
    </lineage>
</organism>
<proteinExistence type="predicted"/>
<protein>
    <submittedName>
        <fullName evidence="1">Uncharacterized protein</fullName>
    </submittedName>
</protein>
<name>A0A0F9UIQ1_9ZZZZ</name>
<dbReference type="AlphaFoldDB" id="A0A0F9UIQ1"/>